<evidence type="ECO:0000313" key="3">
    <source>
        <dbReference type="Proteomes" id="UP000489600"/>
    </source>
</evidence>
<sequence>MGKKRVVLGLAICLVLANFYEVTCQADGNDDPNPKLDDTDNPVRVGANVWLRRE</sequence>
<dbReference type="AlphaFoldDB" id="A0A565B827"/>
<protein>
    <submittedName>
        <fullName evidence="2">Uncharacterized protein</fullName>
    </submittedName>
</protein>
<organism evidence="2 3">
    <name type="scientific">Arabis nemorensis</name>
    <dbReference type="NCBI Taxonomy" id="586526"/>
    <lineage>
        <taxon>Eukaryota</taxon>
        <taxon>Viridiplantae</taxon>
        <taxon>Streptophyta</taxon>
        <taxon>Embryophyta</taxon>
        <taxon>Tracheophyta</taxon>
        <taxon>Spermatophyta</taxon>
        <taxon>Magnoliopsida</taxon>
        <taxon>eudicotyledons</taxon>
        <taxon>Gunneridae</taxon>
        <taxon>Pentapetalae</taxon>
        <taxon>rosids</taxon>
        <taxon>malvids</taxon>
        <taxon>Brassicales</taxon>
        <taxon>Brassicaceae</taxon>
        <taxon>Arabideae</taxon>
        <taxon>Arabis</taxon>
    </lineage>
</organism>
<feature type="signal peptide" evidence="1">
    <location>
        <begin position="1"/>
        <end position="24"/>
    </location>
</feature>
<proteinExistence type="predicted"/>
<keyword evidence="1" id="KW-0732">Signal</keyword>
<evidence type="ECO:0000256" key="1">
    <source>
        <dbReference type="SAM" id="SignalP"/>
    </source>
</evidence>
<reference evidence="2" key="1">
    <citation type="submission" date="2019-07" db="EMBL/GenBank/DDBJ databases">
        <authorList>
            <person name="Dittberner H."/>
        </authorList>
    </citation>
    <scope>NUCLEOTIDE SEQUENCE [LARGE SCALE GENOMIC DNA]</scope>
</reference>
<accession>A0A565B827</accession>
<dbReference type="Proteomes" id="UP000489600">
    <property type="component" value="Unassembled WGS sequence"/>
</dbReference>
<feature type="chain" id="PRO_5021840521" evidence="1">
    <location>
        <begin position="25"/>
        <end position="54"/>
    </location>
</feature>
<comment type="caution">
    <text evidence="2">The sequence shown here is derived from an EMBL/GenBank/DDBJ whole genome shotgun (WGS) entry which is preliminary data.</text>
</comment>
<keyword evidence="3" id="KW-1185">Reference proteome</keyword>
<evidence type="ECO:0000313" key="2">
    <source>
        <dbReference type="EMBL" id="VVA97788.1"/>
    </source>
</evidence>
<dbReference type="EMBL" id="CABITT030000003">
    <property type="protein sequence ID" value="VVA97788.1"/>
    <property type="molecule type" value="Genomic_DNA"/>
</dbReference>
<gene>
    <name evidence="2" type="ORF">ANE_LOCUS8233</name>
</gene>
<name>A0A565B827_9BRAS</name>